<sequence length="1094" mass="123907">MPDDTALPGFTPPPISSWSQGRLGALIEQLLNLSMPDQQWDRSRRRATLIEMDRLFRIGRPLREIEGAPPTRNKGDAVLLPECPVISAAMTSLGQFGIACINLREIVESDQYTAKAWQHLGTHVPRVLDWITFLHPMNGNVLPAADTQDHAVLCSSVIVALKGVCTPALFGGADEMREYLLATPTLLLVVDFWVNIFRYTRHFGPEDATVLYSLETSFQFAFEGILPSEGDARLMPNLFAHTLQTRVDLDVRGLYRTIARYAALVSTADNMPRSDKARPYNYRTGDIYILCESFLDYPGLQPMVCPREVVRSLVRTIKEQSDEHVWRASGSGIVYLADLWSHTGDNRIIAWSFNDGFFDAFLRHIVDAPSHIERALRLAGQTHIGRYLGSIRRSDRRTSAGSRGMESSEEPVLERSGMFNFLENIIPADLSAKQGMRACACGDAWYCSVACQTKHWAAGHCEECLPPDIRSLSPRDQHYIALLAQTYVDENRSSIDADVRKAGTDVAKTDLECKYCFSVVIDLRPPVISHKVWKVEGSATDSETSGAVYACWIDRRKARQERVQALVGSRGMDTRINLSYTQSQFQILIEQLHVLSLPDQQTADNRRKATETMIERPPAARQSGDPLLHPDDPSITGAWASLGQFGTLCINLREFVCDDNTAKLWRHIFSYVPAILAWLELLHPMNGHLVPLTDSPNDLLYCNTIITVLQGMGTWYMYDSFDSMMAYICSTPVILYAVDLWVNLARYSKQPNPTLVWLSVQLVHTFAFCGVRYPEPDARISHRIGHIVQERLHGDSRGLCRTIADHAAVVANTEDSETTAYVYQLGIGLLRDIPNLTPRVCSRGSVKTVLSTMQTHQAKCDWRALGAAFTYLLYLWEHTVDYRPIEWSLNDGVLDVILRTISAGHPEIVAAPCRALQAAFMCWRVLHAFHRIEAGSRKKLRLFTRQSPEMNLLMASYDTRITVHQRAREDWRLRKSRCSYQHCLALKDSAVHQTIRSCICRGAWYCSAECQKKHWRAEHRKRIAQDAFTADSKQQHRFALVVDMWKPKLSHEVTRLDKLPLIDGVWKGVLFALWLDRGRIRKEQMASTVEYTIE</sequence>
<protein>
    <recommendedName>
        <fullName evidence="5">MYND-type domain-containing protein</fullName>
    </recommendedName>
</protein>
<dbReference type="RefSeq" id="XP_003035740.1">
    <property type="nucleotide sequence ID" value="XM_003035694.1"/>
</dbReference>
<keyword evidence="2 4" id="KW-0863">Zinc-finger</keyword>
<dbReference type="Proteomes" id="UP000007431">
    <property type="component" value="Unassembled WGS sequence"/>
</dbReference>
<evidence type="ECO:0000256" key="1">
    <source>
        <dbReference type="ARBA" id="ARBA00022723"/>
    </source>
</evidence>
<organism evidence="7">
    <name type="scientific">Schizophyllum commune (strain H4-8 / FGSC 9210)</name>
    <name type="common">Split gill fungus</name>
    <dbReference type="NCBI Taxonomy" id="578458"/>
    <lineage>
        <taxon>Eukaryota</taxon>
        <taxon>Fungi</taxon>
        <taxon>Dikarya</taxon>
        <taxon>Basidiomycota</taxon>
        <taxon>Agaricomycotina</taxon>
        <taxon>Agaricomycetes</taxon>
        <taxon>Agaricomycetidae</taxon>
        <taxon>Agaricales</taxon>
        <taxon>Schizophyllaceae</taxon>
        <taxon>Schizophyllum</taxon>
    </lineage>
</organism>
<keyword evidence="7" id="KW-1185">Reference proteome</keyword>
<evidence type="ECO:0000256" key="3">
    <source>
        <dbReference type="ARBA" id="ARBA00022833"/>
    </source>
</evidence>
<evidence type="ECO:0000256" key="4">
    <source>
        <dbReference type="PROSITE-ProRule" id="PRU00134"/>
    </source>
</evidence>
<dbReference type="HOGENOM" id="CLU_284151_0_0_1"/>
<name>D8PVB5_SCHCM</name>
<dbReference type="PROSITE" id="PS50865">
    <property type="entry name" value="ZF_MYND_2"/>
    <property type="match status" value="1"/>
</dbReference>
<proteinExistence type="predicted"/>
<keyword evidence="3" id="KW-0862">Zinc</keyword>
<evidence type="ECO:0000313" key="6">
    <source>
        <dbReference type="EMBL" id="EFJ00838.1"/>
    </source>
</evidence>
<dbReference type="OrthoDB" id="10284678at2759"/>
<evidence type="ECO:0000313" key="7">
    <source>
        <dbReference type="Proteomes" id="UP000007431"/>
    </source>
</evidence>
<dbReference type="InParanoid" id="D8PVB5"/>
<accession>D8PVB5</accession>
<reference evidence="6 7" key="1">
    <citation type="journal article" date="2010" name="Nat. Biotechnol.">
        <title>Genome sequence of the model mushroom Schizophyllum commune.</title>
        <authorList>
            <person name="Ohm R.A."/>
            <person name="de Jong J.F."/>
            <person name="Lugones L.G."/>
            <person name="Aerts A."/>
            <person name="Kothe E."/>
            <person name="Stajich J.E."/>
            <person name="de Vries R.P."/>
            <person name="Record E."/>
            <person name="Levasseur A."/>
            <person name="Baker S.E."/>
            <person name="Bartholomew K.A."/>
            <person name="Coutinho P.M."/>
            <person name="Erdmann S."/>
            <person name="Fowler T.J."/>
            <person name="Gathman A.C."/>
            <person name="Lombard V."/>
            <person name="Henrissat B."/>
            <person name="Knabe N."/>
            <person name="Kuees U."/>
            <person name="Lilly W.W."/>
            <person name="Lindquist E."/>
            <person name="Lucas S."/>
            <person name="Magnuson J.K."/>
            <person name="Piumi F."/>
            <person name="Raudaskoski M."/>
            <person name="Salamov A."/>
            <person name="Schmutz J."/>
            <person name="Schwarze F.W.M.R."/>
            <person name="vanKuyk P.A."/>
            <person name="Horton J.S."/>
            <person name="Grigoriev I.V."/>
            <person name="Woesten H.A.B."/>
        </authorList>
    </citation>
    <scope>NUCLEOTIDE SEQUENCE [LARGE SCALE GENOMIC DNA]</scope>
    <source>
        <strain evidence="7">H4-8 / FGSC 9210</strain>
    </source>
</reference>
<dbReference type="Pfam" id="PF01753">
    <property type="entry name" value="zf-MYND"/>
    <property type="match status" value="1"/>
</dbReference>
<keyword evidence="1" id="KW-0479">Metal-binding</keyword>
<gene>
    <name evidence="6" type="ORF">SCHCODRAFT_232231</name>
</gene>
<feature type="domain" description="MYND-type" evidence="5">
    <location>
        <begin position="983"/>
        <end position="1023"/>
    </location>
</feature>
<dbReference type="VEuPathDB" id="FungiDB:SCHCODRAFT_02596029"/>
<evidence type="ECO:0000259" key="5">
    <source>
        <dbReference type="PROSITE" id="PS50865"/>
    </source>
</evidence>
<dbReference type="GO" id="GO:0008270">
    <property type="term" value="F:zinc ion binding"/>
    <property type="evidence" value="ECO:0007669"/>
    <property type="project" value="UniProtKB-KW"/>
</dbReference>
<evidence type="ECO:0000256" key="2">
    <source>
        <dbReference type="ARBA" id="ARBA00022771"/>
    </source>
</evidence>
<dbReference type="KEGG" id="scm:SCHCO_02596029"/>
<dbReference type="AlphaFoldDB" id="D8PVB5"/>
<dbReference type="GeneID" id="9595432"/>
<dbReference type="InterPro" id="IPR002893">
    <property type="entry name" value="Znf_MYND"/>
</dbReference>
<dbReference type="EMBL" id="GL377303">
    <property type="protein sequence ID" value="EFJ00838.1"/>
    <property type="molecule type" value="Genomic_DNA"/>
</dbReference>